<evidence type="ECO:0000256" key="1">
    <source>
        <dbReference type="ARBA" id="ARBA00022679"/>
    </source>
</evidence>
<sequence>MIIWKELAAFAEMETPRLYLRPLRFSDVEDFYQLVSDPENLAFVFPAILDKEEATEALVREGMQAPLGVWGMEDKETGCLIGMIRFEKIQEGSRQAEIGYLLRKDFRGKGLMTEALKTLVFLAFNALQLRELALVTHEENRASQAVAKRAGFQLIRSYKGSDRYSHKVRKYCLFGLSQTSYQQLTEEIGEKDDYH</sequence>
<dbReference type="AlphaFoldDB" id="A0A4T2GRJ1"/>
<dbReference type="Proteomes" id="UP000305165">
    <property type="component" value="Unassembled WGS sequence"/>
</dbReference>
<evidence type="ECO:0000313" key="6">
    <source>
        <dbReference type="Proteomes" id="UP000305165"/>
    </source>
</evidence>
<dbReference type="GO" id="GO:0005737">
    <property type="term" value="C:cytoplasm"/>
    <property type="evidence" value="ECO:0007669"/>
    <property type="project" value="TreeGrafter"/>
</dbReference>
<gene>
    <name evidence="5" type="ORF">FAJ39_04715</name>
</gene>
<evidence type="ECO:0000313" key="5">
    <source>
        <dbReference type="EMBL" id="TII00371.1"/>
    </source>
</evidence>
<keyword evidence="1 5" id="KW-0808">Transferase</keyword>
<evidence type="ECO:0000259" key="4">
    <source>
        <dbReference type="PROSITE" id="PS51186"/>
    </source>
</evidence>
<dbReference type="Gene3D" id="3.40.630.30">
    <property type="match status" value="1"/>
</dbReference>
<name>A0A4T2GRJ1_STRSU</name>
<dbReference type="Pfam" id="PF13302">
    <property type="entry name" value="Acetyltransf_3"/>
    <property type="match status" value="1"/>
</dbReference>
<dbReference type="OrthoDB" id="9798081at2"/>
<dbReference type="GO" id="GO:0008999">
    <property type="term" value="F:protein-N-terminal-alanine acetyltransferase activity"/>
    <property type="evidence" value="ECO:0007669"/>
    <property type="project" value="TreeGrafter"/>
</dbReference>
<accession>A0A4T2GRJ1</accession>
<dbReference type="InterPro" id="IPR016181">
    <property type="entry name" value="Acyl_CoA_acyltransferase"/>
</dbReference>
<organism evidence="5 6">
    <name type="scientific">Streptococcus suis</name>
    <dbReference type="NCBI Taxonomy" id="1307"/>
    <lineage>
        <taxon>Bacteria</taxon>
        <taxon>Bacillati</taxon>
        <taxon>Bacillota</taxon>
        <taxon>Bacilli</taxon>
        <taxon>Lactobacillales</taxon>
        <taxon>Streptococcaceae</taxon>
        <taxon>Streptococcus</taxon>
    </lineage>
</organism>
<dbReference type="PANTHER" id="PTHR43792:SF8">
    <property type="entry name" value="[RIBOSOMAL PROTEIN US5]-ALANINE N-ACETYLTRANSFERASE"/>
    <property type="match status" value="1"/>
</dbReference>
<dbReference type="EMBL" id="SSXO01000002">
    <property type="protein sequence ID" value="TII00371.1"/>
    <property type="molecule type" value="Genomic_DNA"/>
</dbReference>
<feature type="domain" description="N-acetyltransferase" evidence="4">
    <location>
        <begin position="18"/>
        <end position="169"/>
    </location>
</feature>
<evidence type="ECO:0000256" key="3">
    <source>
        <dbReference type="ARBA" id="ARBA00038502"/>
    </source>
</evidence>
<dbReference type="PROSITE" id="PS51186">
    <property type="entry name" value="GNAT"/>
    <property type="match status" value="1"/>
</dbReference>
<dbReference type="InterPro" id="IPR051531">
    <property type="entry name" value="N-acetyltransferase"/>
</dbReference>
<comment type="similarity">
    <text evidence="3">Belongs to the acetyltransferase family. RimJ subfamily.</text>
</comment>
<proteinExistence type="inferred from homology"/>
<dbReference type="SUPFAM" id="SSF55729">
    <property type="entry name" value="Acyl-CoA N-acyltransferases (Nat)"/>
    <property type="match status" value="1"/>
</dbReference>
<dbReference type="InterPro" id="IPR000182">
    <property type="entry name" value="GNAT_dom"/>
</dbReference>
<dbReference type="PANTHER" id="PTHR43792">
    <property type="entry name" value="GNAT FAMILY, PUTATIVE (AFU_ORTHOLOGUE AFUA_3G00765)-RELATED-RELATED"/>
    <property type="match status" value="1"/>
</dbReference>
<comment type="caution">
    <text evidence="5">The sequence shown here is derived from an EMBL/GenBank/DDBJ whole genome shotgun (WGS) entry which is preliminary data.</text>
</comment>
<evidence type="ECO:0000256" key="2">
    <source>
        <dbReference type="ARBA" id="ARBA00023315"/>
    </source>
</evidence>
<reference evidence="5 6" key="1">
    <citation type="submission" date="2019-04" db="EMBL/GenBank/DDBJ databases">
        <title>Genome analysis of Streptococcus suis strain WUSS424.</title>
        <authorList>
            <person name="Chen H."/>
            <person name="Gao X."/>
            <person name="Wu Z."/>
        </authorList>
    </citation>
    <scope>NUCLEOTIDE SEQUENCE [LARGE SCALE GENOMIC DNA]</scope>
    <source>
        <strain evidence="5 6">WUSS424</strain>
    </source>
</reference>
<protein>
    <submittedName>
        <fullName evidence="5">GNAT family N-acetyltransferase</fullName>
    </submittedName>
</protein>
<keyword evidence="2" id="KW-0012">Acyltransferase</keyword>